<organism evidence="3 4">
    <name type="scientific">Arthrobotrys oligospora (strain ATCC 24927 / CBS 115.81 / DSM 1491)</name>
    <name type="common">Nematode-trapping fungus</name>
    <name type="synonym">Didymozoophaga oligospora</name>
    <dbReference type="NCBI Taxonomy" id="756982"/>
    <lineage>
        <taxon>Eukaryota</taxon>
        <taxon>Fungi</taxon>
        <taxon>Dikarya</taxon>
        <taxon>Ascomycota</taxon>
        <taxon>Pezizomycotina</taxon>
        <taxon>Orbiliomycetes</taxon>
        <taxon>Orbiliales</taxon>
        <taxon>Orbiliaceae</taxon>
        <taxon>Orbilia</taxon>
        <taxon>Orbilia oligospora</taxon>
    </lineage>
</organism>
<dbReference type="RefSeq" id="XP_011124256.1">
    <property type="nucleotide sequence ID" value="XM_011125954.1"/>
</dbReference>
<dbReference type="GO" id="GO:0005737">
    <property type="term" value="C:cytoplasm"/>
    <property type="evidence" value="ECO:0007669"/>
    <property type="project" value="TreeGrafter"/>
</dbReference>
<comment type="similarity">
    <text evidence="1">Belongs to the peptidase C14B family.</text>
</comment>
<evidence type="ECO:0000313" key="3">
    <source>
        <dbReference type="EMBL" id="EGX47075.1"/>
    </source>
</evidence>
<dbReference type="GeneID" id="22895146"/>
<keyword evidence="4" id="KW-1185">Reference proteome</keyword>
<dbReference type="GO" id="GO:0004197">
    <property type="term" value="F:cysteine-type endopeptidase activity"/>
    <property type="evidence" value="ECO:0007669"/>
    <property type="project" value="InterPro"/>
</dbReference>
<dbReference type="eggNOG" id="ENOG502RXP7">
    <property type="taxonomic scope" value="Eukaryota"/>
</dbReference>
<sequence length="704" mass="78921">MDRGHRIWALLVGVESYFQGKERPLEYHRLNGCVRDVRAVEEYLRRLGVQNIKTLTASGEKDPIENHRELPIYENIEREFQYITDNAGVADLVYFHYSGHGIRRDVLGQRQKDDDTITGTALALADVMTGGAYLTGYQLGVFVKKMVEEKGLRVTLVLDSCFSGQGLRNSSKYAPRTIVGQSDNSLLNSDVRADQTAASADKNATMTGRAAHVKRSWLSNPSGCTVLTACQFDETAGENKFPDMDGAHGVLTYWMLKALADNPLVQRPTHAKIRDYVQSKIMRMKPGLRQSPVLYGDGDYVFLGNEAVVERPACRILKQWENYVELDIGQAQGASIGAIYDIYPENSSLDNMSGCRPRLQAQIVEVAENSIFLSTAELFAEDSRGLDMRMEVGLGGIAVLRTWALPSDVYIDVSLLESSEKLRGINLEKLTIEIERTSGLYLQTDSMADDPSFNVILNANNELEIESMGVRIPRVPRISIEDTKWVEKVAYLLSHLARFEALRTLPNDYLRSRNSLPVDWFSYTAKGKDLRPIKEVNGRYHAKGGKAMILSLRMNDICPLESVYVSFYCLSSAWGIQKIHPGPGQTAIKLPRRRLESFRIDIEASSVGGDNSEEIEDTIRAFICTREVSWEELTLPDISMEEIYVPRDPLNEIMVVPQYHGITTAAQNTDNEGLSSRNMIKSCFDEEDGPVLCTLDLIIRTAQE</sequence>
<dbReference type="Proteomes" id="UP000008784">
    <property type="component" value="Unassembled WGS sequence"/>
</dbReference>
<dbReference type="Gene3D" id="3.40.50.1460">
    <property type="match status" value="1"/>
</dbReference>
<dbReference type="AlphaFoldDB" id="G1XIE4"/>
<dbReference type="OMA" id="TIRAFIC"/>
<proteinExistence type="inferred from homology"/>
<dbReference type="Pfam" id="PF00656">
    <property type="entry name" value="Peptidase_C14"/>
    <property type="match status" value="1"/>
</dbReference>
<evidence type="ECO:0000256" key="1">
    <source>
        <dbReference type="ARBA" id="ARBA00009005"/>
    </source>
</evidence>
<dbReference type="EMBL" id="ADOT01000172">
    <property type="protein sequence ID" value="EGX47075.1"/>
    <property type="molecule type" value="Genomic_DNA"/>
</dbReference>
<dbReference type="InterPro" id="IPR011600">
    <property type="entry name" value="Pept_C14_caspase"/>
</dbReference>
<dbReference type="InterPro" id="IPR050452">
    <property type="entry name" value="Metacaspase"/>
</dbReference>
<dbReference type="InParanoid" id="G1XIE4"/>
<accession>G1XIE4</accession>
<dbReference type="PANTHER" id="PTHR48104">
    <property type="entry name" value="METACASPASE-4"/>
    <property type="match status" value="1"/>
</dbReference>
<evidence type="ECO:0000313" key="4">
    <source>
        <dbReference type="Proteomes" id="UP000008784"/>
    </source>
</evidence>
<name>G1XIE4_ARTOA</name>
<feature type="domain" description="Peptidase C14 caspase" evidence="2">
    <location>
        <begin position="8"/>
        <end position="292"/>
    </location>
</feature>
<gene>
    <name evidence="3" type="ORF">AOL_s00097g121</name>
</gene>
<reference evidence="3 4" key="1">
    <citation type="journal article" date="2011" name="PLoS Pathog.">
        <title>Genomic and proteomic analyses of the fungus Arthrobotrys oligospora provide insights into nematode-trap formation.</title>
        <authorList>
            <person name="Yang J."/>
            <person name="Wang L."/>
            <person name="Ji X."/>
            <person name="Feng Y."/>
            <person name="Li X."/>
            <person name="Zou C."/>
            <person name="Xu J."/>
            <person name="Ren Y."/>
            <person name="Mi Q."/>
            <person name="Wu J."/>
            <person name="Liu S."/>
            <person name="Liu Y."/>
            <person name="Huang X."/>
            <person name="Wang H."/>
            <person name="Niu X."/>
            <person name="Li J."/>
            <person name="Liang L."/>
            <person name="Luo Y."/>
            <person name="Ji K."/>
            <person name="Zhou W."/>
            <person name="Yu Z."/>
            <person name="Li G."/>
            <person name="Liu Y."/>
            <person name="Li L."/>
            <person name="Qiao M."/>
            <person name="Feng L."/>
            <person name="Zhang K.-Q."/>
        </authorList>
    </citation>
    <scope>NUCLEOTIDE SEQUENCE [LARGE SCALE GENOMIC DNA]</scope>
    <source>
        <strain evidence="4">ATCC 24927 / CBS 115.81 / DSM 1491</strain>
    </source>
</reference>
<dbReference type="HOGENOM" id="CLU_016732_0_0_1"/>
<protein>
    <recommendedName>
        <fullName evidence="2">Peptidase C14 caspase domain-containing protein</fullName>
    </recommendedName>
</protein>
<dbReference type="PANTHER" id="PTHR48104:SF30">
    <property type="entry name" value="METACASPASE-1"/>
    <property type="match status" value="1"/>
</dbReference>
<evidence type="ECO:0000259" key="2">
    <source>
        <dbReference type="Pfam" id="PF00656"/>
    </source>
</evidence>
<dbReference type="GO" id="GO:0006508">
    <property type="term" value="P:proteolysis"/>
    <property type="evidence" value="ECO:0007669"/>
    <property type="project" value="InterPro"/>
</dbReference>
<dbReference type="OrthoDB" id="3223806at2759"/>
<comment type="caution">
    <text evidence="3">The sequence shown here is derived from an EMBL/GenBank/DDBJ whole genome shotgun (WGS) entry which is preliminary data.</text>
</comment>